<accession>A0A348HBK2</accession>
<dbReference type="Pfam" id="PF00583">
    <property type="entry name" value="Acetyltransf_1"/>
    <property type="match status" value="1"/>
</dbReference>
<reference evidence="2 3" key="1">
    <citation type="submission" date="2018-09" db="EMBL/GenBank/DDBJ databases">
        <title>Zymobacter palmae IAM14233 (=T109) whole genome analysis.</title>
        <authorList>
            <person name="Yanase H."/>
        </authorList>
    </citation>
    <scope>NUCLEOTIDE SEQUENCE [LARGE SCALE GENOMIC DNA]</scope>
    <source>
        <strain evidence="2 3">IAM14233</strain>
    </source>
</reference>
<organism evidence="2 3">
    <name type="scientific">Zymobacter palmae</name>
    <dbReference type="NCBI Taxonomy" id="33074"/>
    <lineage>
        <taxon>Bacteria</taxon>
        <taxon>Pseudomonadati</taxon>
        <taxon>Pseudomonadota</taxon>
        <taxon>Gammaproteobacteria</taxon>
        <taxon>Oceanospirillales</taxon>
        <taxon>Halomonadaceae</taxon>
        <taxon>Zymobacter group</taxon>
        <taxon>Zymobacter</taxon>
    </lineage>
</organism>
<gene>
    <name evidence="2" type="ORF">ZBT109_0206</name>
</gene>
<evidence type="ECO:0000313" key="2">
    <source>
        <dbReference type="EMBL" id="BBG29004.1"/>
    </source>
</evidence>
<dbReference type="Gene3D" id="3.40.630.30">
    <property type="match status" value="1"/>
</dbReference>
<evidence type="ECO:0000259" key="1">
    <source>
        <dbReference type="PROSITE" id="PS51186"/>
    </source>
</evidence>
<dbReference type="PROSITE" id="PS51186">
    <property type="entry name" value="GNAT"/>
    <property type="match status" value="1"/>
</dbReference>
<dbReference type="STRING" id="1123510.GCA_000620025_02646"/>
<proteinExistence type="predicted"/>
<dbReference type="GO" id="GO:0016747">
    <property type="term" value="F:acyltransferase activity, transferring groups other than amino-acyl groups"/>
    <property type="evidence" value="ECO:0007669"/>
    <property type="project" value="InterPro"/>
</dbReference>
<keyword evidence="3" id="KW-1185">Reference proteome</keyword>
<dbReference type="InterPro" id="IPR016181">
    <property type="entry name" value="Acyl_CoA_acyltransferase"/>
</dbReference>
<dbReference type="Proteomes" id="UP000267342">
    <property type="component" value="Chromosome"/>
</dbReference>
<dbReference type="RefSeq" id="WP_027705622.1">
    <property type="nucleotide sequence ID" value="NZ_AP018933.1"/>
</dbReference>
<protein>
    <submittedName>
        <fullName evidence="2">Acetyltransferases, including N-acetylases</fullName>
    </submittedName>
</protein>
<dbReference type="KEGG" id="zpl:ZBT109_0206"/>
<dbReference type="AlphaFoldDB" id="A0A348HBK2"/>
<dbReference type="SUPFAM" id="SSF55729">
    <property type="entry name" value="Acyl-CoA N-acyltransferases (Nat)"/>
    <property type="match status" value="1"/>
</dbReference>
<dbReference type="EMBL" id="AP018933">
    <property type="protein sequence ID" value="BBG29004.1"/>
    <property type="molecule type" value="Genomic_DNA"/>
</dbReference>
<feature type="domain" description="N-acetyltransferase" evidence="1">
    <location>
        <begin position="5"/>
        <end position="158"/>
    </location>
</feature>
<keyword evidence="2" id="KW-0808">Transferase</keyword>
<dbReference type="InterPro" id="IPR000182">
    <property type="entry name" value="GNAT_dom"/>
</dbReference>
<name>A0A348HBK2_9GAMM</name>
<sequence>MISSWTLRHIVREDLDTIIGWIPSEAALKCWAGSGWAWPIDADALWAQVDLEESLPLVMATDHDVMAFGQILQQEPGMLHVSLLVVNPEFRGRRLGERICLALFKRGMSHWMDASHVTLDVCRDDKAALAMTRRLGFKEQEDVQEDTAGRIRLIHELPELLG</sequence>
<evidence type="ECO:0000313" key="3">
    <source>
        <dbReference type="Proteomes" id="UP000267342"/>
    </source>
</evidence>
<dbReference type="OrthoDB" id="326501at2"/>